<evidence type="ECO:0000313" key="6">
    <source>
        <dbReference type="EMBL" id="MBO4209016.1"/>
    </source>
</evidence>
<organism evidence="6 7">
    <name type="scientific">Micromonospora echinofusca</name>
    <dbReference type="NCBI Taxonomy" id="47858"/>
    <lineage>
        <taxon>Bacteria</taxon>
        <taxon>Bacillati</taxon>
        <taxon>Actinomycetota</taxon>
        <taxon>Actinomycetes</taxon>
        <taxon>Micromonosporales</taxon>
        <taxon>Micromonosporaceae</taxon>
        <taxon>Micromonospora</taxon>
    </lineage>
</organism>
<dbReference type="InterPro" id="IPR038765">
    <property type="entry name" value="Papain-like_cys_pep_sf"/>
</dbReference>
<dbReference type="InterPro" id="IPR051794">
    <property type="entry name" value="PG_Endopeptidase_C40"/>
</dbReference>
<dbReference type="PANTHER" id="PTHR47359">
    <property type="entry name" value="PEPTIDOGLYCAN DL-ENDOPEPTIDASE CWLO"/>
    <property type="match status" value="1"/>
</dbReference>
<comment type="caution">
    <text evidence="6">The sequence shown here is derived from an EMBL/GenBank/DDBJ whole genome shotgun (WGS) entry which is preliminary data.</text>
</comment>
<dbReference type="Gene3D" id="3.90.1720.10">
    <property type="entry name" value="endopeptidase domain like (from Nostoc punctiforme)"/>
    <property type="match status" value="1"/>
</dbReference>
<feature type="domain" description="NlpC/P60" evidence="5">
    <location>
        <begin position="205"/>
        <end position="337"/>
    </location>
</feature>
<sequence length="342" mass="35845">MTKSIIGVIAIIIVACFGLPMLLLSAVTGGGASGCGIAAPPAGRPSAAAGTDTWDTEQLDIAATIVDVGVAKGVPRWGWVVAVATAMQESGLRNLPHLGGRNDHDSIGVFQQRPSQGWGTVAQLSQPAYQAGRFFDKLLAIPGWETMPLTQAAQAVQISAFPDAYAKWTDDALHVVEQLSDTLIGCPTTSLTALPDGYALPQGTPPAVATAVFWAIGQLGTPYHFGGTCTDPHSGNPHQQCDCSSLTQMAYRNAGVTIPRITTDQARTGTAVADPTQLRPGDLILIPGSLGTPTNPRHVGMYLGQGLVIHAPSTGDTVKIVGLDTWIDRIVTIRRIVTRSRT</sequence>
<evidence type="ECO:0000313" key="7">
    <source>
        <dbReference type="Proteomes" id="UP000823521"/>
    </source>
</evidence>
<reference evidence="6 7" key="1">
    <citation type="submission" date="2019-12" db="EMBL/GenBank/DDBJ databases">
        <title>Whole genome sequencing of endophytic Actinobacterium Micromonospora sp. MPMI6T.</title>
        <authorList>
            <person name="Evv R."/>
            <person name="Podile A.R."/>
        </authorList>
    </citation>
    <scope>NUCLEOTIDE SEQUENCE [LARGE SCALE GENOMIC DNA]</scope>
    <source>
        <strain evidence="6 7">MPMI6</strain>
    </source>
</reference>
<keyword evidence="3 6" id="KW-0378">Hydrolase</keyword>
<dbReference type="GO" id="GO:0016787">
    <property type="term" value="F:hydrolase activity"/>
    <property type="evidence" value="ECO:0007669"/>
    <property type="project" value="UniProtKB-KW"/>
</dbReference>
<keyword evidence="2" id="KW-0645">Protease</keyword>
<gene>
    <name evidence="6" type="ORF">GSF22_23880</name>
</gene>
<dbReference type="PROSITE" id="PS51257">
    <property type="entry name" value="PROKAR_LIPOPROTEIN"/>
    <property type="match status" value="1"/>
</dbReference>
<dbReference type="InterPro" id="IPR000064">
    <property type="entry name" value="NLP_P60_dom"/>
</dbReference>
<comment type="similarity">
    <text evidence="1">Belongs to the peptidase C40 family.</text>
</comment>
<protein>
    <submittedName>
        <fullName evidence="6">Glycoside hydrolase</fullName>
    </submittedName>
</protein>
<dbReference type="PANTHER" id="PTHR47359:SF3">
    <property type="entry name" value="NLP_P60 DOMAIN-CONTAINING PROTEIN-RELATED"/>
    <property type="match status" value="1"/>
</dbReference>
<dbReference type="PROSITE" id="PS51935">
    <property type="entry name" value="NLPC_P60"/>
    <property type="match status" value="1"/>
</dbReference>
<dbReference type="SUPFAM" id="SSF54001">
    <property type="entry name" value="Cysteine proteinases"/>
    <property type="match status" value="1"/>
</dbReference>
<name>A0ABS3VWU5_MICEH</name>
<evidence type="ECO:0000256" key="3">
    <source>
        <dbReference type="ARBA" id="ARBA00022801"/>
    </source>
</evidence>
<dbReference type="RefSeq" id="WP_208815992.1">
    <property type="nucleotide sequence ID" value="NZ_WVUH01000252.1"/>
</dbReference>
<dbReference type="Proteomes" id="UP000823521">
    <property type="component" value="Unassembled WGS sequence"/>
</dbReference>
<keyword evidence="4" id="KW-0788">Thiol protease</keyword>
<evidence type="ECO:0000259" key="5">
    <source>
        <dbReference type="PROSITE" id="PS51935"/>
    </source>
</evidence>
<accession>A0ABS3VWU5</accession>
<evidence type="ECO:0000256" key="1">
    <source>
        <dbReference type="ARBA" id="ARBA00007074"/>
    </source>
</evidence>
<evidence type="ECO:0000256" key="4">
    <source>
        <dbReference type="ARBA" id="ARBA00022807"/>
    </source>
</evidence>
<keyword evidence="7" id="KW-1185">Reference proteome</keyword>
<dbReference type="EMBL" id="WVUH01000252">
    <property type="protein sequence ID" value="MBO4209016.1"/>
    <property type="molecule type" value="Genomic_DNA"/>
</dbReference>
<dbReference type="Pfam" id="PF00877">
    <property type="entry name" value="NLPC_P60"/>
    <property type="match status" value="1"/>
</dbReference>
<proteinExistence type="inferred from homology"/>
<evidence type="ECO:0000256" key="2">
    <source>
        <dbReference type="ARBA" id="ARBA00022670"/>
    </source>
</evidence>